<dbReference type="WBParaSite" id="MCU_002741-RA">
    <property type="protein sequence ID" value="MCU_002741-RA"/>
    <property type="gene ID" value="MCU_002741"/>
</dbReference>
<protein>
    <submittedName>
        <fullName evidence="1">Uncharacterized protein</fullName>
    </submittedName>
</protein>
<reference evidence="1" key="1">
    <citation type="submission" date="2019-11" db="UniProtKB">
        <authorList>
            <consortium name="WormBaseParasite"/>
        </authorList>
    </citation>
    <scope>IDENTIFICATION</scope>
</reference>
<organism evidence="1">
    <name type="scientific">Mesocestoides corti</name>
    <name type="common">Flatworm</name>
    <dbReference type="NCBI Taxonomy" id="53468"/>
    <lineage>
        <taxon>Eukaryota</taxon>
        <taxon>Metazoa</taxon>
        <taxon>Spiralia</taxon>
        <taxon>Lophotrochozoa</taxon>
        <taxon>Platyhelminthes</taxon>
        <taxon>Cestoda</taxon>
        <taxon>Eucestoda</taxon>
        <taxon>Cyclophyllidea</taxon>
        <taxon>Mesocestoididae</taxon>
        <taxon>Mesocestoides</taxon>
    </lineage>
</organism>
<sequence length="54" mass="6026">MRYHWTLLWHEGVPQRSLPEMQAGEQGTSFLNVCCSFVSSPVSTSTQLQAVVSN</sequence>
<dbReference type="AlphaFoldDB" id="A0A5K3EU53"/>
<evidence type="ECO:0000313" key="1">
    <source>
        <dbReference type="WBParaSite" id="MCU_002741-RA"/>
    </source>
</evidence>
<name>A0A5K3EU53_MESCO</name>
<proteinExistence type="predicted"/>
<accession>A0A5K3EU53</accession>